<name>A0A1N7J0D9_9CORY</name>
<feature type="coiled-coil region" evidence="5">
    <location>
        <begin position="50"/>
        <end position="104"/>
    </location>
</feature>
<evidence type="ECO:0000256" key="1">
    <source>
        <dbReference type="ARBA" id="ARBA00007074"/>
    </source>
</evidence>
<evidence type="ECO:0000313" key="7">
    <source>
        <dbReference type="EMBL" id="SIS42780.1"/>
    </source>
</evidence>
<sequence length="350" mass="37600">MGIDRAASPLSSRGLSRFTMTSAAAGLVTVAVAFGGVAVPAHADEGNDLIKEMEKISEKATAKAEEVKEIEDNIAKGEREVKALKKTAEEVQRAARKASKAQHRTQGDVDYQARVQYRNLSNDANVNALESANPQEAIDRAAYLGSLSRSAQRMLDESQKLNQVAAQRATDANIAVAVANYRQSELEGQRKKLERERRELDGQVKDVEKRVDAFTPEQRSRWESKNGPVALDVPPSANANGVVGAALSKIGSPYGWGAAGPNQFDCSGLMYWAYQQNGKSIPRTSSAQLAGGTSVPLSELQPGDIIGYYPGVTHVGMYVGNGQVVHASDYGIPVQVVPMNSMPVQGAVRY</sequence>
<evidence type="ECO:0000256" key="2">
    <source>
        <dbReference type="ARBA" id="ARBA00022670"/>
    </source>
</evidence>
<dbReference type="Gene3D" id="3.90.1720.10">
    <property type="entry name" value="endopeptidase domain like (from Nostoc punctiforme)"/>
    <property type="match status" value="1"/>
</dbReference>
<evidence type="ECO:0000256" key="3">
    <source>
        <dbReference type="ARBA" id="ARBA00022801"/>
    </source>
</evidence>
<accession>A0A1N7J0D9</accession>
<gene>
    <name evidence="7" type="ORF">SAMN05444817_10358</name>
</gene>
<evidence type="ECO:0000259" key="6">
    <source>
        <dbReference type="PROSITE" id="PS51935"/>
    </source>
</evidence>
<dbReference type="SUPFAM" id="SSF54001">
    <property type="entry name" value="Cysteine proteinases"/>
    <property type="match status" value="1"/>
</dbReference>
<dbReference type="Pfam" id="PF00877">
    <property type="entry name" value="NLPC_P60"/>
    <property type="match status" value="1"/>
</dbReference>
<protein>
    <submittedName>
        <fullName evidence="7">NlpC/P60 family protein</fullName>
    </submittedName>
</protein>
<dbReference type="GO" id="GO:0006508">
    <property type="term" value="P:proteolysis"/>
    <property type="evidence" value="ECO:0007669"/>
    <property type="project" value="UniProtKB-KW"/>
</dbReference>
<dbReference type="InterPro" id="IPR038765">
    <property type="entry name" value="Papain-like_cys_pep_sf"/>
</dbReference>
<keyword evidence="5" id="KW-0175">Coiled coil</keyword>
<dbReference type="InterPro" id="IPR000064">
    <property type="entry name" value="NLP_P60_dom"/>
</dbReference>
<reference evidence="8" key="1">
    <citation type="submission" date="2017-01" db="EMBL/GenBank/DDBJ databases">
        <authorList>
            <person name="Varghese N."/>
            <person name="Submissions S."/>
        </authorList>
    </citation>
    <scope>NUCLEOTIDE SEQUENCE [LARGE SCALE GENOMIC DNA]</scope>
    <source>
        <strain evidence="8">DSM 44531</strain>
    </source>
</reference>
<evidence type="ECO:0000313" key="8">
    <source>
        <dbReference type="Proteomes" id="UP000186292"/>
    </source>
</evidence>
<dbReference type="PROSITE" id="PS51935">
    <property type="entry name" value="NLPC_P60"/>
    <property type="match status" value="1"/>
</dbReference>
<dbReference type="AlphaFoldDB" id="A0A1N7J0D9"/>
<keyword evidence="3" id="KW-0378">Hydrolase</keyword>
<organism evidence="7 8">
    <name type="scientific">Corynebacterium appendicis CIP 107643</name>
    <dbReference type="NCBI Taxonomy" id="1161099"/>
    <lineage>
        <taxon>Bacteria</taxon>
        <taxon>Bacillati</taxon>
        <taxon>Actinomycetota</taxon>
        <taxon>Actinomycetes</taxon>
        <taxon>Mycobacteriales</taxon>
        <taxon>Corynebacteriaceae</taxon>
        <taxon>Corynebacterium</taxon>
    </lineage>
</organism>
<feature type="coiled-coil region" evidence="5">
    <location>
        <begin position="176"/>
        <end position="210"/>
    </location>
</feature>
<keyword evidence="8" id="KW-1185">Reference proteome</keyword>
<dbReference type="PANTHER" id="PTHR47359">
    <property type="entry name" value="PEPTIDOGLYCAN DL-ENDOPEPTIDASE CWLO"/>
    <property type="match status" value="1"/>
</dbReference>
<dbReference type="PANTHER" id="PTHR47359:SF3">
    <property type="entry name" value="NLP_P60 DOMAIN-CONTAINING PROTEIN-RELATED"/>
    <property type="match status" value="1"/>
</dbReference>
<dbReference type="EMBL" id="FTOF01000003">
    <property type="protein sequence ID" value="SIS42780.1"/>
    <property type="molecule type" value="Genomic_DNA"/>
</dbReference>
<dbReference type="STRING" id="1161099.SAMN05444817_10358"/>
<feature type="domain" description="NlpC/P60" evidence="6">
    <location>
        <begin position="236"/>
        <end position="350"/>
    </location>
</feature>
<dbReference type="InterPro" id="IPR051794">
    <property type="entry name" value="PG_Endopeptidase_C40"/>
</dbReference>
<dbReference type="Proteomes" id="UP000186292">
    <property type="component" value="Unassembled WGS sequence"/>
</dbReference>
<keyword evidence="2" id="KW-0645">Protease</keyword>
<evidence type="ECO:0000256" key="5">
    <source>
        <dbReference type="SAM" id="Coils"/>
    </source>
</evidence>
<dbReference type="GO" id="GO:0008234">
    <property type="term" value="F:cysteine-type peptidase activity"/>
    <property type="evidence" value="ECO:0007669"/>
    <property type="project" value="UniProtKB-KW"/>
</dbReference>
<comment type="similarity">
    <text evidence="1">Belongs to the peptidase C40 family.</text>
</comment>
<evidence type="ECO:0000256" key="4">
    <source>
        <dbReference type="ARBA" id="ARBA00022807"/>
    </source>
</evidence>
<proteinExistence type="inferred from homology"/>
<keyword evidence="4" id="KW-0788">Thiol protease</keyword>